<dbReference type="EMBL" id="KQ419269">
    <property type="protein sequence ID" value="KOF84120.1"/>
    <property type="molecule type" value="Genomic_DNA"/>
</dbReference>
<sequence>MEHLRFLLYREHYSMITYNATKRHYTLQKRITYVHSRVFPFVTKFSRLYFLIEFPKKLFAPYPYQPLPPLILPPALLLPLLLLLMPTTSLTSMGVSCRSPVETQYTAVHSRFYTAIYNYPQLYIHLHSYSHTHASSRNCIHILRVYTHLNTDAHVLRSYTQPCTSTQNCTHIFTAMKMYTQLRPQVHTAMHSYTHSTHVYKAIHIYTLCAYIYIFTPLYRVTHSYTELHTVIHIHMQP</sequence>
<dbReference type="AlphaFoldDB" id="A0A0L8H5T6"/>
<protein>
    <submittedName>
        <fullName evidence="1">Uncharacterized protein</fullName>
    </submittedName>
</protein>
<organism evidence="1">
    <name type="scientific">Octopus bimaculoides</name>
    <name type="common">California two-spotted octopus</name>
    <dbReference type="NCBI Taxonomy" id="37653"/>
    <lineage>
        <taxon>Eukaryota</taxon>
        <taxon>Metazoa</taxon>
        <taxon>Spiralia</taxon>
        <taxon>Lophotrochozoa</taxon>
        <taxon>Mollusca</taxon>
        <taxon>Cephalopoda</taxon>
        <taxon>Coleoidea</taxon>
        <taxon>Octopodiformes</taxon>
        <taxon>Octopoda</taxon>
        <taxon>Incirrata</taxon>
        <taxon>Octopodidae</taxon>
        <taxon>Octopus</taxon>
    </lineage>
</organism>
<name>A0A0L8H5T6_OCTBM</name>
<evidence type="ECO:0000313" key="1">
    <source>
        <dbReference type="EMBL" id="KOF84120.1"/>
    </source>
</evidence>
<gene>
    <name evidence="1" type="ORF">OCBIM_22022592mg</name>
</gene>
<accession>A0A0L8H5T6</accession>
<reference evidence="1" key="1">
    <citation type="submission" date="2015-07" db="EMBL/GenBank/DDBJ databases">
        <title>MeaNS - Measles Nucleotide Surveillance Program.</title>
        <authorList>
            <person name="Tran T."/>
            <person name="Druce J."/>
        </authorList>
    </citation>
    <scope>NUCLEOTIDE SEQUENCE</scope>
    <source>
        <strain evidence="1">UCB-OBI-ISO-001</strain>
        <tissue evidence="1">Gonad</tissue>
    </source>
</reference>
<proteinExistence type="predicted"/>